<sequence>MTSNKVLQCPLCCSEEFTSYSSLKYHLLSIIDNLTCPSCSKRFDKILDLAEHLGRECHDGDENDSNEEQEMDDDVIIKTEDCSSEIESPHYNNSILAQALMKKETTTQQHKKCDDDKKNNAGKIENSNRQDLTERNAGDENESGEYFYCSSCAVSFSSIDEHLQQYHEGQEVYIEDAGEGEVGNEEDGTFIVVQNKTSAGDDEEDEESDDNLIDITDSNDYNTLRQEDIVDKDGRVYTRKVVQIEKFWNESDEKHGKPPPKTQKYILENGKATKIDENIDDLVEKHILNIHQCETCHLQFCKLEQYYTHSCDPKKNSQEYKCFKCDATFFSARALNTHRKTHKTESNYVEASGPFICEVCSTEFPTYKSLRLHKRMHDPIKVKEIEPPVNYGLTGESDPEKWGVREMFVCQICNKTYDKQYEEVHMMSHSDEPKYDCEICNRKFFTQSNLEMHARVHSNSKKFTCSYCKKGFLNYESLQEHVKHTCQSRPYECQYCGRRFMRPHEKVKHERIHTGEKPHICEICGKGFRVSYCLTLHMRTHSGTRPYQCSHCGKRFKAHSVYNHHLLTHSTVRNYKCPYCPKAFKTGVQLAGHKNSHIKPFTCTECNRPFASLYAVRAHMETHKRENNLKYSCWLCGASYARAFALRDHIKEHHSGVTQDKPDNELLEPQYEMVAEGVNASNAILNEGTSNDVLVVLESDNMENVEMVEEIAAVE</sequence>
<comment type="caution">
    <text evidence="1">The sequence shown here is derived from an EMBL/GenBank/DDBJ whole genome shotgun (WGS) entry which is preliminary data.</text>
</comment>
<name>A0ACB9SM58_HOLOL</name>
<organism evidence="1 2">
    <name type="scientific">Holotrichia oblita</name>
    <name type="common">Chafer beetle</name>
    <dbReference type="NCBI Taxonomy" id="644536"/>
    <lineage>
        <taxon>Eukaryota</taxon>
        <taxon>Metazoa</taxon>
        <taxon>Ecdysozoa</taxon>
        <taxon>Arthropoda</taxon>
        <taxon>Hexapoda</taxon>
        <taxon>Insecta</taxon>
        <taxon>Pterygota</taxon>
        <taxon>Neoptera</taxon>
        <taxon>Endopterygota</taxon>
        <taxon>Coleoptera</taxon>
        <taxon>Polyphaga</taxon>
        <taxon>Scarabaeiformia</taxon>
        <taxon>Scarabaeidae</taxon>
        <taxon>Melolonthinae</taxon>
        <taxon>Holotrichia</taxon>
    </lineage>
</organism>
<protein>
    <submittedName>
        <fullName evidence="1">Zinc finger and btb domain-containing</fullName>
    </submittedName>
</protein>
<dbReference type="Proteomes" id="UP001056778">
    <property type="component" value="Chromosome 8"/>
</dbReference>
<keyword evidence="2" id="KW-1185">Reference proteome</keyword>
<evidence type="ECO:0000313" key="1">
    <source>
        <dbReference type="EMBL" id="KAI4455883.1"/>
    </source>
</evidence>
<accession>A0ACB9SM58</accession>
<gene>
    <name evidence="1" type="ORF">MML48_8g00001092</name>
</gene>
<dbReference type="EMBL" id="CM043022">
    <property type="protein sequence ID" value="KAI4455883.1"/>
    <property type="molecule type" value="Genomic_DNA"/>
</dbReference>
<evidence type="ECO:0000313" key="2">
    <source>
        <dbReference type="Proteomes" id="UP001056778"/>
    </source>
</evidence>
<proteinExistence type="predicted"/>
<reference evidence="1" key="1">
    <citation type="submission" date="2022-04" db="EMBL/GenBank/DDBJ databases">
        <title>Chromosome-scale genome assembly of Holotrichia oblita Faldermann.</title>
        <authorList>
            <person name="Rongchong L."/>
        </authorList>
    </citation>
    <scope>NUCLEOTIDE SEQUENCE</scope>
    <source>
        <strain evidence="1">81SQS9</strain>
    </source>
</reference>